<keyword evidence="2" id="KW-0645">Protease</keyword>
<evidence type="ECO:0000256" key="3">
    <source>
        <dbReference type="ARBA" id="ARBA00022801"/>
    </source>
</evidence>
<dbReference type="EMBL" id="BAAADJ010000018">
    <property type="protein sequence ID" value="GAA0327462.1"/>
    <property type="molecule type" value="Genomic_DNA"/>
</dbReference>
<dbReference type="InterPro" id="IPR029062">
    <property type="entry name" value="Class_I_gatase-like"/>
</dbReference>
<evidence type="ECO:0000313" key="5">
    <source>
        <dbReference type="EMBL" id="GAA0327462.1"/>
    </source>
</evidence>
<dbReference type="Proteomes" id="UP001500782">
    <property type="component" value="Unassembled WGS sequence"/>
</dbReference>
<organism evidence="5 6">
    <name type="scientific">Bacillus carboniphilus</name>
    <dbReference type="NCBI Taxonomy" id="86663"/>
    <lineage>
        <taxon>Bacteria</taxon>
        <taxon>Bacillati</taxon>
        <taxon>Bacillota</taxon>
        <taxon>Bacilli</taxon>
        <taxon>Bacillales</taxon>
        <taxon>Bacillaceae</taxon>
        <taxon>Bacillus</taxon>
    </lineage>
</organism>
<dbReference type="PANTHER" id="PTHR36175:SF1">
    <property type="entry name" value="CYANOPHYCINASE"/>
    <property type="match status" value="1"/>
</dbReference>
<protein>
    <submittedName>
        <fullName evidence="5">Type 1 glutamine amidotransferase-like domain-containing protein</fullName>
    </submittedName>
</protein>
<accession>A0ABN0W720</accession>
<evidence type="ECO:0000256" key="4">
    <source>
        <dbReference type="ARBA" id="ARBA00022825"/>
    </source>
</evidence>
<proteinExistence type="inferred from homology"/>
<evidence type="ECO:0000256" key="2">
    <source>
        <dbReference type="ARBA" id="ARBA00022670"/>
    </source>
</evidence>
<keyword evidence="4" id="KW-0720">Serine protease</keyword>
<dbReference type="Pfam" id="PF03575">
    <property type="entry name" value="Peptidase_S51"/>
    <property type="match status" value="1"/>
</dbReference>
<evidence type="ECO:0000256" key="1">
    <source>
        <dbReference type="ARBA" id="ARBA00006534"/>
    </source>
</evidence>
<dbReference type="Gene3D" id="3.40.50.880">
    <property type="match status" value="1"/>
</dbReference>
<dbReference type="InterPro" id="IPR005320">
    <property type="entry name" value="Peptidase_S51"/>
</dbReference>
<dbReference type="SUPFAM" id="SSF52317">
    <property type="entry name" value="Class I glutamine amidotransferase-like"/>
    <property type="match status" value="1"/>
</dbReference>
<name>A0ABN0W720_9BACI</name>
<reference evidence="5 6" key="1">
    <citation type="journal article" date="2019" name="Int. J. Syst. Evol. Microbiol.">
        <title>The Global Catalogue of Microorganisms (GCM) 10K type strain sequencing project: providing services to taxonomists for standard genome sequencing and annotation.</title>
        <authorList>
            <consortium name="The Broad Institute Genomics Platform"/>
            <consortium name="The Broad Institute Genome Sequencing Center for Infectious Disease"/>
            <person name="Wu L."/>
            <person name="Ma J."/>
        </authorList>
    </citation>
    <scope>NUCLEOTIDE SEQUENCE [LARGE SCALE GENOMIC DNA]</scope>
    <source>
        <strain evidence="5 6">JCM 9731</strain>
    </source>
</reference>
<comment type="similarity">
    <text evidence="1">Belongs to the peptidase S51 family.</text>
</comment>
<comment type="caution">
    <text evidence="5">The sequence shown here is derived from an EMBL/GenBank/DDBJ whole genome shotgun (WGS) entry which is preliminary data.</text>
</comment>
<keyword evidence="3" id="KW-0378">Hydrolase</keyword>
<dbReference type="PANTHER" id="PTHR36175">
    <property type="entry name" value="CYANOPHYCINASE"/>
    <property type="match status" value="1"/>
</dbReference>
<gene>
    <name evidence="5" type="ORF">GCM10008967_17460</name>
</gene>
<dbReference type="RefSeq" id="WP_343798255.1">
    <property type="nucleotide sequence ID" value="NZ_BAAADJ010000018.1"/>
</dbReference>
<evidence type="ECO:0000313" key="6">
    <source>
        <dbReference type="Proteomes" id="UP001500782"/>
    </source>
</evidence>
<sequence length="216" mass="24408">MRKRHLFLFGAGPPFNEELGKAYSNLAQQREGHISILFLEREGWEAYMPKYTSVLQANGMENFRYIPLSSTPTEQQLADLQASSGVIIGGGDTQRYQQYIVDTKFGEQIVQLYKHGAPVAGFSAGALLCPENCVISPTDNASKEQLYLKGLGIIKDCVISVHYSQWNEEEYLKEAIQRTRVSTGYGFDEYVGVYFENEAFVQSEGEKLYVFNRSEL</sequence>
<dbReference type="CDD" id="cd03129">
    <property type="entry name" value="GAT1_Peptidase_E_like"/>
    <property type="match status" value="1"/>
</dbReference>
<keyword evidence="6" id="KW-1185">Reference proteome</keyword>